<dbReference type="EMBL" id="CABVGP010000003">
    <property type="protein sequence ID" value="VVJ24651.1"/>
    <property type="molecule type" value="Genomic_DNA"/>
</dbReference>
<feature type="compositionally biased region" description="Low complexity" evidence="1">
    <location>
        <begin position="42"/>
        <end position="54"/>
    </location>
</feature>
<reference evidence="3 4" key="1">
    <citation type="submission" date="2019-09" db="EMBL/GenBank/DDBJ databases">
        <authorList>
            <person name="Leyn A S."/>
        </authorList>
    </citation>
    <scope>NUCLEOTIDE SEQUENCE [LARGE SCALE GENOMIC DNA]</scope>
    <source>
        <strain evidence="3">AA231_1</strain>
    </source>
</reference>
<keyword evidence="4" id="KW-1185">Reference proteome</keyword>
<name>A0A6I8M742_9PSEU</name>
<evidence type="ECO:0000313" key="3">
    <source>
        <dbReference type="EMBL" id="VVJ24651.1"/>
    </source>
</evidence>
<keyword evidence="2" id="KW-0812">Transmembrane</keyword>
<dbReference type="Proteomes" id="UP000399805">
    <property type="component" value="Unassembled WGS sequence"/>
</dbReference>
<gene>
    <name evidence="3" type="ORF">AA23TX_09514</name>
</gene>
<feature type="region of interest" description="Disordered" evidence="1">
    <location>
        <begin position="1"/>
        <end position="137"/>
    </location>
</feature>
<evidence type="ECO:0000256" key="2">
    <source>
        <dbReference type="SAM" id="Phobius"/>
    </source>
</evidence>
<accession>A0A6I8M742</accession>
<proteinExistence type="predicted"/>
<keyword evidence="2" id="KW-0472">Membrane</keyword>
<feature type="compositionally biased region" description="Basic and acidic residues" evidence="1">
    <location>
        <begin position="107"/>
        <end position="116"/>
    </location>
</feature>
<dbReference type="RefSeq" id="WP_155549229.1">
    <property type="nucleotide sequence ID" value="NZ_CABVGP010000003.1"/>
</dbReference>
<dbReference type="AlphaFoldDB" id="A0A6I8M742"/>
<feature type="transmembrane region" description="Helical" evidence="2">
    <location>
        <begin position="169"/>
        <end position="190"/>
    </location>
</feature>
<feature type="compositionally biased region" description="Low complexity" evidence="1">
    <location>
        <begin position="90"/>
        <end position="101"/>
    </location>
</feature>
<feature type="transmembrane region" description="Helical" evidence="2">
    <location>
        <begin position="142"/>
        <end position="163"/>
    </location>
</feature>
<feature type="transmembrane region" description="Helical" evidence="2">
    <location>
        <begin position="202"/>
        <end position="222"/>
    </location>
</feature>
<sequence length="223" mass="22632">MPSPETDELATVPLPTGAPEVERPSAGTDAAEARAGSRKQAEPLAAEAGPAEAQQTERLATGSGPAEARSRQTEWLATEPGARVVPQETEPFAAGPGPAEAQTVPQERVEPERVEPSDAAPESDAEEPAEPGKPGGRWWRGFTGSLAAGLTVLAIGVLVVAAIDLNTGAPGPGAVLLVGHPVAAVLALLAQRVADRRNGAPAVGAGVAVVLFTVSALTLFWLT</sequence>
<protein>
    <submittedName>
        <fullName evidence="3">Uncharacterized protein</fullName>
    </submittedName>
</protein>
<evidence type="ECO:0000313" key="4">
    <source>
        <dbReference type="Proteomes" id="UP000399805"/>
    </source>
</evidence>
<evidence type="ECO:0000256" key="1">
    <source>
        <dbReference type="SAM" id="MobiDB-lite"/>
    </source>
</evidence>
<organism evidence="3 4">
    <name type="scientific">Amycolatopsis camponoti</name>
    <dbReference type="NCBI Taxonomy" id="2606593"/>
    <lineage>
        <taxon>Bacteria</taxon>
        <taxon>Bacillati</taxon>
        <taxon>Actinomycetota</taxon>
        <taxon>Actinomycetes</taxon>
        <taxon>Pseudonocardiales</taxon>
        <taxon>Pseudonocardiaceae</taxon>
        <taxon>Amycolatopsis</taxon>
    </lineage>
</organism>
<keyword evidence="2" id="KW-1133">Transmembrane helix</keyword>